<dbReference type="CDD" id="cd00038">
    <property type="entry name" value="CAP_ED"/>
    <property type="match status" value="1"/>
</dbReference>
<name>A0ABY1X7V9_9HYPH</name>
<dbReference type="Gene3D" id="2.60.120.10">
    <property type="entry name" value="Jelly Rolls"/>
    <property type="match status" value="1"/>
</dbReference>
<dbReference type="SUPFAM" id="SSF51206">
    <property type="entry name" value="cAMP-binding domain-like"/>
    <property type="match status" value="1"/>
</dbReference>
<dbReference type="Proteomes" id="UP000291659">
    <property type="component" value="Unassembled WGS sequence"/>
</dbReference>
<reference evidence="2 3" key="1">
    <citation type="submission" date="2019-02" db="EMBL/GenBank/DDBJ databases">
        <title>The genomic architecture of introgression among sibling species of bacteria.</title>
        <authorList>
            <person name="Cavassim M.I.A."/>
            <person name="Moeskjaer S."/>
            <person name="Moslemi C."/>
            <person name="Fields B."/>
            <person name="Bachmann A."/>
            <person name="Vilhjalmsson B."/>
            <person name="Schierup M.H."/>
            <person name="Young J.P.W."/>
            <person name="Andersen S.U."/>
        </authorList>
    </citation>
    <scope>NUCLEOTIDE SEQUENCE [LARGE SCALE GENOMIC DNA]</scope>
    <source>
        <strain evidence="2 3">SM141A</strain>
    </source>
</reference>
<evidence type="ECO:0000259" key="1">
    <source>
        <dbReference type="PROSITE" id="PS50042"/>
    </source>
</evidence>
<dbReference type="RefSeq" id="WP_130762938.1">
    <property type="nucleotide sequence ID" value="NZ_SILL01000001.1"/>
</dbReference>
<feature type="domain" description="Cyclic nucleotide-binding" evidence="1">
    <location>
        <begin position="60"/>
        <end position="155"/>
    </location>
</feature>
<dbReference type="SMART" id="SM00100">
    <property type="entry name" value="cNMP"/>
    <property type="match status" value="1"/>
</dbReference>
<dbReference type="Pfam" id="PF10137">
    <property type="entry name" value="CAP12-PCTIR_TIR"/>
    <property type="match status" value="1"/>
</dbReference>
<organism evidence="2 3">
    <name type="scientific">Rhizobium ruizarguesonis</name>
    <dbReference type="NCBI Taxonomy" id="2081791"/>
    <lineage>
        <taxon>Bacteria</taxon>
        <taxon>Pseudomonadati</taxon>
        <taxon>Pseudomonadota</taxon>
        <taxon>Alphaproteobacteria</taxon>
        <taxon>Hyphomicrobiales</taxon>
        <taxon>Rhizobiaceae</taxon>
        <taxon>Rhizobium/Agrobacterium group</taxon>
        <taxon>Rhizobium</taxon>
    </lineage>
</organism>
<keyword evidence="3" id="KW-1185">Reference proteome</keyword>
<comment type="caution">
    <text evidence="2">The sequence shown here is derived from an EMBL/GenBank/DDBJ whole genome shotgun (WGS) entry which is preliminary data.</text>
</comment>
<evidence type="ECO:0000313" key="3">
    <source>
        <dbReference type="Proteomes" id="UP000291659"/>
    </source>
</evidence>
<dbReference type="InterPro" id="IPR018490">
    <property type="entry name" value="cNMP-bd_dom_sf"/>
</dbReference>
<dbReference type="PROSITE" id="PS50042">
    <property type="entry name" value="CNMP_BINDING_3"/>
    <property type="match status" value="1"/>
</dbReference>
<dbReference type="InterPro" id="IPR000595">
    <property type="entry name" value="cNMP-bd_dom"/>
</dbReference>
<proteinExistence type="predicted"/>
<sequence>MKALNHLAGTTHPAAEQLFKRFTSGRGEALVIDSLKDQHTILGNEAAAEQLAARGQVRCFEKGEVLMEQGDGTNSIFLLLAGKVDILINGVSVNSRSAHQHVGEMAMIDPSEARAATARAIEPTVALEVDEVDFTATASHFPDIWRQLAKELATRLRQRSTSIRQRNAKPRTFVASASESVAIAEAFKAQLSSVSDVKVWTADTFKPSRHTMDSLANTLDKMDFVVAIFSPDDSVTTRKKRHKAPRDNTVFELGLFAGRMGIERSFYAIPTKARVKIPSDLAGITAVKYVDDADIDVTQACEQIRESIEELGSR</sequence>
<accession>A0ABY1X7V9</accession>
<protein>
    <submittedName>
        <fullName evidence="2">Cyclic nucleotide-binding domain-containing protein</fullName>
    </submittedName>
</protein>
<dbReference type="EMBL" id="SIOX01000001">
    <property type="protein sequence ID" value="TAX81298.1"/>
    <property type="molecule type" value="Genomic_DNA"/>
</dbReference>
<evidence type="ECO:0000313" key="2">
    <source>
        <dbReference type="EMBL" id="TAX81298.1"/>
    </source>
</evidence>
<dbReference type="InterPro" id="IPR019302">
    <property type="entry name" value="CAP12/PCTIR_TIR_dom"/>
</dbReference>
<dbReference type="Pfam" id="PF00027">
    <property type="entry name" value="cNMP_binding"/>
    <property type="match status" value="1"/>
</dbReference>
<dbReference type="InterPro" id="IPR014710">
    <property type="entry name" value="RmlC-like_jellyroll"/>
</dbReference>
<gene>
    <name evidence="2" type="ORF">ELH98_09590</name>
</gene>